<name>A0A117N3K2_RHILI</name>
<proteinExistence type="predicted"/>
<keyword evidence="1" id="KW-1277">Toxin-antitoxin system</keyword>
<dbReference type="PANTHER" id="PTHR36449:SF1">
    <property type="entry name" value="ACETYLTRANSFERASE"/>
    <property type="match status" value="1"/>
</dbReference>
<protein>
    <submittedName>
        <fullName evidence="4">GCN5 family acetyltransferase</fullName>
    </submittedName>
</protein>
<evidence type="ECO:0000313" key="4">
    <source>
        <dbReference type="EMBL" id="KUM26223.1"/>
    </source>
</evidence>
<dbReference type="EMBL" id="LPWA01000108">
    <property type="protein sequence ID" value="KUM26223.1"/>
    <property type="molecule type" value="Genomic_DNA"/>
</dbReference>
<organism evidence="4 5">
    <name type="scientific">Rhizobium loti</name>
    <name type="common">Mesorhizobium loti</name>
    <dbReference type="NCBI Taxonomy" id="381"/>
    <lineage>
        <taxon>Bacteria</taxon>
        <taxon>Pseudomonadati</taxon>
        <taxon>Pseudomonadota</taxon>
        <taxon>Alphaproteobacteria</taxon>
        <taxon>Hyphomicrobiales</taxon>
        <taxon>Phyllobacteriaceae</taxon>
        <taxon>Mesorhizobium</taxon>
    </lineage>
</organism>
<dbReference type="SUPFAM" id="SSF55729">
    <property type="entry name" value="Acyl-CoA N-acyltransferases (Nat)"/>
    <property type="match status" value="1"/>
</dbReference>
<evidence type="ECO:0000256" key="2">
    <source>
        <dbReference type="ARBA" id="ARBA00022679"/>
    </source>
</evidence>
<gene>
    <name evidence="4" type="ORF">AU467_22930</name>
</gene>
<evidence type="ECO:0000313" key="5">
    <source>
        <dbReference type="Proteomes" id="UP000053176"/>
    </source>
</evidence>
<evidence type="ECO:0000256" key="1">
    <source>
        <dbReference type="ARBA" id="ARBA00022649"/>
    </source>
</evidence>
<comment type="caution">
    <text evidence="4">The sequence shown here is derived from an EMBL/GenBank/DDBJ whole genome shotgun (WGS) entry which is preliminary data.</text>
</comment>
<dbReference type="Gene3D" id="3.40.630.30">
    <property type="match status" value="1"/>
</dbReference>
<dbReference type="Proteomes" id="UP000053176">
    <property type="component" value="Unassembled WGS sequence"/>
</dbReference>
<reference evidence="4 5" key="1">
    <citation type="submission" date="2015-12" db="EMBL/GenBank/DDBJ databases">
        <title>Draft genome sequence of Mesorhizobium sp. UFLA 01-765, a multitolerant efficient symbiont and plant-growth promoting strain isolated from Zn-mining soil using Leucaena leucocephala as a trap plant.</title>
        <authorList>
            <person name="Rangel W.M."/>
            <person name="Thijs S."/>
            <person name="Longatti S.M."/>
            <person name="Moreira F.M."/>
            <person name="Weyens N."/>
            <person name="Vangronsveld J."/>
            <person name="Van Hamme J.D."/>
            <person name="Bottos E.M."/>
            <person name="Rineau F."/>
        </authorList>
    </citation>
    <scope>NUCLEOTIDE SEQUENCE [LARGE SCALE GENOMIC DNA]</scope>
    <source>
        <strain evidence="4 5">UFLA 01-765</strain>
    </source>
</reference>
<dbReference type="AlphaFoldDB" id="A0A117N3K2"/>
<dbReference type="OrthoDB" id="9799147at2"/>
<keyword evidence="2 4" id="KW-0808">Transferase</keyword>
<accession>A0A117N3K2</accession>
<keyword evidence="3" id="KW-0012">Acyltransferase</keyword>
<dbReference type="InterPro" id="IPR016181">
    <property type="entry name" value="Acyl_CoA_acyltransferase"/>
</dbReference>
<evidence type="ECO:0000256" key="3">
    <source>
        <dbReference type="ARBA" id="ARBA00023315"/>
    </source>
</evidence>
<dbReference type="PANTHER" id="PTHR36449">
    <property type="entry name" value="ACETYLTRANSFERASE-RELATED"/>
    <property type="match status" value="1"/>
</dbReference>
<dbReference type="GO" id="GO:0016746">
    <property type="term" value="F:acyltransferase activity"/>
    <property type="evidence" value="ECO:0007669"/>
    <property type="project" value="UniProtKB-KW"/>
</dbReference>
<sequence length="171" mass="19233">MAGLTPPRPLSADDDRDAFDCGRESLNNWFRRHAWRNQQDGISRISIICDPTNGLIAAYVALSAGQIERAYLPKSAQRDRPDPIPIVLLGQLAVDLRFQGRGCGRSLLLFALRTAVRFSADIGCFGVLTHPLDEAVRDFYRSFDFEDLPFDPKRSMIVRIADLRESGFGYE</sequence>